<protein>
    <submittedName>
        <fullName evidence="1">Uncharacterized protein</fullName>
    </submittedName>
</protein>
<gene>
    <name evidence="1" type="ORF">V4C55_33605</name>
</gene>
<proteinExistence type="predicted"/>
<dbReference type="RefSeq" id="WP_201647925.1">
    <property type="nucleotide sequence ID" value="NZ_CAJHCS010000001.1"/>
</dbReference>
<organism evidence="1 2">
    <name type="scientific">Paraburkholderia sabiae</name>
    <dbReference type="NCBI Taxonomy" id="273251"/>
    <lineage>
        <taxon>Bacteria</taxon>
        <taxon>Pseudomonadati</taxon>
        <taxon>Pseudomonadota</taxon>
        <taxon>Betaproteobacteria</taxon>
        <taxon>Burkholderiales</taxon>
        <taxon>Burkholderiaceae</taxon>
        <taxon>Paraburkholderia</taxon>
    </lineage>
</organism>
<name>A0ABU9QMK2_9BURK</name>
<accession>A0ABU9QMK2</accession>
<reference evidence="1 2" key="1">
    <citation type="submission" date="2024-01" db="EMBL/GenBank/DDBJ databases">
        <title>The diversity of rhizobia nodulating Mimosa spp. in eleven states of Brazil covering several biomes is determined by host plant, location, and edaphic factors.</title>
        <authorList>
            <person name="Rouws L."/>
            <person name="Barauna A."/>
            <person name="Beukes C."/>
            <person name="De Faria S.M."/>
            <person name="Gross E."/>
            <person name="Dos Reis Junior F.B."/>
            <person name="Simon M."/>
            <person name="Maluk M."/>
            <person name="Odee D.W."/>
            <person name="Kenicer G."/>
            <person name="Young J.P.W."/>
            <person name="Reis V.M."/>
            <person name="Zilli J."/>
            <person name="James E.K."/>
        </authorList>
    </citation>
    <scope>NUCLEOTIDE SEQUENCE [LARGE SCALE GENOMIC DNA]</scope>
    <source>
        <strain evidence="1 2">JPY77</strain>
    </source>
</reference>
<evidence type="ECO:0000313" key="2">
    <source>
        <dbReference type="Proteomes" id="UP001494588"/>
    </source>
</evidence>
<evidence type="ECO:0000313" key="1">
    <source>
        <dbReference type="EMBL" id="MEM5290666.1"/>
    </source>
</evidence>
<comment type="caution">
    <text evidence="1">The sequence shown here is derived from an EMBL/GenBank/DDBJ whole genome shotgun (WGS) entry which is preliminary data.</text>
</comment>
<keyword evidence="2" id="KW-1185">Reference proteome</keyword>
<sequence length="85" mass="9335">MPNASQPFPSLEPLELTTLLIRHYGIHRGLWTLHVEFHTSGHNFVPTGKDIVYPAVVAGVRALGLRRVEVADQLTVDAAAVNPVR</sequence>
<dbReference type="Proteomes" id="UP001494588">
    <property type="component" value="Unassembled WGS sequence"/>
</dbReference>
<dbReference type="EMBL" id="JAZHGC010000039">
    <property type="protein sequence ID" value="MEM5290666.1"/>
    <property type="molecule type" value="Genomic_DNA"/>
</dbReference>